<dbReference type="EMBL" id="BMVG01000046">
    <property type="protein sequence ID" value="GHE14082.1"/>
    <property type="molecule type" value="Genomic_DNA"/>
</dbReference>
<gene>
    <name evidence="2" type="ORF">GCM10010339_83490</name>
</gene>
<evidence type="ECO:0000313" key="3">
    <source>
        <dbReference type="Proteomes" id="UP000655443"/>
    </source>
</evidence>
<reference evidence="2" key="1">
    <citation type="journal article" date="2014" name="Int. J. Syst. Evol. Microbiol.">
        <title>Complete genome sequence of Corynebacterium casei LMG S-19264T (=DSM 44701T), isolated from a smear-ripened cheese.</title>
        <authorList>
            <consortium name="US DOE Joint Genome Institute (JGI-PGF)"/>
            <person name="Walter F."/>
            <person name="Albersmeier A."/>
            <person name="Kalinowski J."/>
            <person name="Ruckert C."/>
        </authorList>
    </citation>
    <scope>NUCLEOTIDE SEQUENCE</scope>
    <source>
        <strain evidence="2">JCM 4714</strain>
    </source>
</reference>
<evidence type="ECO:0000256" key="1">
    <source>
        <dbReference type="SAM" id="MobiDB-lite"/>
    </source>
</evidence>
<protein>
    <submittedName>
        <fullName evidence="2">Uncharacterized protein</fullName>
    </submittedName>
</protein>
<proteinExistence type="predicted"/>
<reference evidence="2" key="2">
    <citation type="submission" date="2020-09" db="EMBL/GenBank/DDBJ databases">
        <authorList>
            <person name="Sun Q."/>
            <person name="Ohkuma M."/>
        </authorList>
    </citation>
    <scope>NUCLEOTIDE SEQUENCE</scope>
    <source>
        <strain evidence="2">JCM 4714</strain>
    </source>
</reference>
<organism evidence="2 3">
    <name type="scientific">Streptomyces alanosinicus</name>
    <dbReference type="NCBI Taxonomy" id="68171"/>
    <lineage>
        <taxon>Bacteria</taxon>
        <taxon>Bacillati</taxon>
        <taxon>Actinomycetota</taxon>
        <taxon>Actinomycetes</taxon>
        <taxon>Kitasatosporales</taxon>
        <taxon>Streptomycetaceae</taxon>
        <taxon>Streptomyces</taxon>
    </lineage>
</organism>
<evidence type="ECO:0000313" key="2">
    <source>
        <dbReference type="EMBL" id="GHE14082.1"/>
    </source>
</evidence>
<name>A0A918YSZ0_9ACTN</name>
<dbReference type="AlphaFoldDB" id="A0A918YSZ0"/>
<feature type="region of interest" description="Disordered" evidence="1">
    <location>
        <begin position="102"/>
        <end position="125"/>
    </location>
</feature>
<sequence length="125" mass="12445">MAQLLDLAEELEHRDRGVGGPAFAQVVAVGVDQGGPVAWCPAQGLGLAGACIPPDGVEGQVQAAGAFEQADALAEEVVDLVPALAGGLLVRARDGRGLRWPGMSCGSGPRPASCRTGSSTGASGR</sequence>
<keyword evidence="3" id="KW-1185">Reference proteome</keyword>
<accession>A0A918YSZ0</accession>
<dbReference type="Proteomes" id="UP000655443">
    <property type="component" value="Unassembled WGS sequence"/>
</dbReference>
<feature type="compositionally biased region" description="Polar residues" evidence="1">
    <location>
        <begin position="115"/>
        <end position="125"/>
    </location>
</feature>
<comment type="caution">
    <text evidence="2">The sequence shown here is derived from an EMBL/GenBank/DDBJ whole genome shotgun (WGS) entry which is preliminary data.</text>
</comment>